<feature type="region of interest" description="Disordered" evidence="1">
    <location>
        <begin position="620"/>
        <end position="642"/>
    </location>
</feature>
<reference evidence="2 3" key="1">
    <citation type="submission" date="2015-12" db="EMBL/GenBank/DDBJ databases">
        <title>The genome of Folsomia candida.</title>
        <authorList>
            <person name="Faddeeva A."/>
            <person name="Derks M.F."/>
            <person name="Anvar Y."/>
            <person name="Smit S."/>
            <person name="Van Straalen N."/>
            <person name="Roelofs D."/>
        </authorList>
    </citation>
    <scope>NUCLEOTIDE SEQUENCE [LARGE SCALE GENOMIC DNA]</scope>
    <source>
        <strain evidence="2 3">VU population</strain>
        <tissue evidence="2">Whole body</tissue>
    </source>
</reference>
<feature type="compositionally biased region" description="Polar residues" evidence="1">
    <location>
        <begin position="67"/>
        <end position="82"/>
    </location>
</feature>
<feature type="compositionally biased region" description="Polar residues" evidence="1">
    <location>
        <begin position="802"/>
        <end position="816"/>
    </location>
</feature>
<keyword evidence="3" id="KW-1185">Reference proteome</keyword>
<accession>A0A226ES60</accession>
<evidence type="ECO:0000313" key="3">
    <source>
        <dbReference type="Proteomes" id="UP000198287"/>
    </source>
</evidence>
<feature type="compositionally biased region" description="Polar residues" evidence="1">
    <location>
        <begin position="135"/>
        <end position="146"/>
    </location>
</feature>
<dbReference type="OrthoDB" id="10009867at2759"/>
<feature type="compositionally biased region" description="Polar residues" evidence="1">
    <location>
        <begin position="90"/>
        <end position="110"/>
    </location>
</feature>
<feature type="compositionally biased region" description="Polar residues" evidence="1">
    <location>
        <begin position="778"/>
        <end position="790"/>
    </location>
</feature>
<feature type="compositionally biased region" description="Low complexity" evidence="1">
    <location>
        <begin position="590"/>
        <end position="602"/>
    </location>
</feature>
<comment type="caution">
    <text evidence="2">The sequence shown here is derived from an EMBL/GenBank/DDBJ whole genome shotgun (WGS) entry which is preliminary data.</text>
</comment>
<feature type="compositionally biased region" description="Basic and acidic residues" evidence="1">
    <location>
        <begin position="295"/>
        <end position="304"/>
    </location>
</feature>
<feature type="region of interest" description="Disordered" evidence="1">
    <location>
        <begin position="1"/>
        <end position="429"/>
    </location>
</feature>
<feature type="compositionally biased region" description="Low complexity" evidence="1">
    <location>
        <begin position="158"/>
        <end position="174"/>
    </location>
</feature>
<gene>
    <name evidence="2" type="ORF">Fcan01_06233</name>
</gene>
<feature type="compositionally biased region" description="Polar residues" evidence="1">
    <location>
        <begin position="620"/>
        <end position="632"/>
    </location>
</feature>
<evidence type="ECO:0000313" key="2">
    <source>
        <dbReference type="EMBL" id="OXA60058.1"/>
    </source>
</evidence>
<organism evidence="2 3">
    <name type="scientific">Folsomia candida</name>
    <name type="common">Springtail</name>
    <dbReference type="NCBI Taxonomy" id="158441"/>
    <lineage>
        <taxon>Eukaryota</taxon>
        <taxon>Metazoa</taxon>
        <taxon>Ecdysozoa</taxon>
        <taxon>Arthropoda</taxon>
        <taxon>Hexapoda</taxon>
        <taxon>Collembola</taxon>
        <taxon>Entomobryomorpha</taxon>
        <taxon>Isotomoidea</taxon>
        <taxon>Isotomidae</taxon>
        <taxon>Proisotominae</taxon>
        <taxon>Folsomia</taxon>
    </lineage>
</organism>
<protein>
    <submittedName>
        <fullName evidence="2">Uncharacterized protein</fullName>
    </submittedName>
</protein>
<dbReference type="AlphaFoldDB" id="A0A226ES60"/>
<feature type="compositionally biased region" description="Polar residues" evidence="1">
    <location>
        <begin position="188"/>
        <end position="209"/>
    </location>
</feature>
<feature type="compositionally biased region" description="Low complexity" evidence="1">
    <location>
        <begin position="459"/>
        <end position="480"/>
    </location>
</feature>
<feature type="region of interest" description="Disordered" evidence="1">
    <location>
        <begin position="448"/>
        <end position="481"/>
    </location>
</feature>
<dbReference type="Proteomes" id="UP000198287">
    <property type="component" value="Unassembled WGS sequence"/>
</dbReference>
<feature type="region of interest" description="Disordered" evidence="1">
    <location>
        <begin position="657"/>
        <end position="816"/>
    </location>
</feature>
<feature type="compositionally biased region" description="Low complexity" evidence="1">
    <location>
        <begin position="18"/>
        <end position="44"/>
    </location>
</feature>
<feature type="compositionally biased region" description="Low complexity" evidence="1">
    <location>
        <begin position="313"/>
        <end position="328"/>
    </location>
</feature>
<feature type="compositionally biased region" description="Polar residues" evidence="1">
    <location>
        <begin position="690"/>
        <end position="705"/>
    </location>
</feature>
<evidence type="ECO:0000256" key="1">
    <source>
        <dbReference type="SAM" id="MobiDB-lite"/>
    </source>
</evidence>
<feature type="compositionally biased region" description="Polar residues" evidence="1">
    <location>
        <begin position="741"/>
        <end position="770"/>
    </location>
</feature>
<feature type="compositionally biased region" description="Polar residues" evidence="1">
    <location>
        <begin position="718"/>
        <end position="732"/>
    </location>
</feature>
<feature type="compositionally biased region" description="Low complexity" evidence="1">
    <location>
        <begin position="397"/>
        <end position="409"/>
    </location>
</feature>
<sequence>MPVPESSYSRRYGREDSSAYSSTYSRSTSSSALGGSAGRSSYLSYTSKATSTLPPRPPTYEYRSKYADSSSIGSRFLSNSASRVGGRDYGSSNSYRTSVSPVRASASSIRRQLEATAPTIAERIKAMELGESSDQDATTAAPSTGFSSRVSRLRSSRGESISASNAYSSSSPSYSRDRSGSREFGSSPLISSSYNYGRGGDSSNKSSTENLHRNSSRVSPSPNSGPPLSRSGSGAGMKNGLSSRLGSIEVNSENATTSSSASKGVTTVISANTTTTSTTTTPKTGSVIVDDDIDGVDKCVKDVENNDPNSIETNSSVASSSSVSATSNNQAAMNGFPTTSNKVNNDAEKDFGVSGVSKSGGDDSTAAPAKKSTGGKSSSINPSRVVSSSSQAEKVLNNSSSSSSSNNISGGVGSMDGHPSDGCDSNGNPISIVTALAPSTKMEDTSLLVKGSGLGGSRKGSSSSPLGPSCTTTTGTKGPSRFLKKCESDNNANNLQEACNGEPSASHKKEKSPYDAVLNYSPKSASLASRKPTINKSSSPPKVIYHTIQVEEEPRNSVSPEPVYTLTARPSLDGTGPKIEIKNVTKTKKTSSPSPSLSNETVSADFKVTLPKLKTAAISSTSFENGHNNASNAGDEDSEENYSQNNKLITVIDVDSMNATRKPESKESSPAFSTNKKEASPFTVDKAKASPSTTPDKQVTKTKSALATRRSLSKSRESTPTSSTANKLSNGVSLKEKSATLPPTINDNASETKTTNGEVHVDSSNINNSDVHMGPHSSKYNAYTNGSQRDSPNRNERYGRSSHVTAASTNNVADSSDNVSALCTCTTAFPHDIFAPSSPHDSASYHHY</sequence>
<feature type="compositionally biased region" description="Polar residues" evidence="1">
    <location>
        <begin position="329"/>
        <end position="344"/>
    </location>
</feature>
<name>A0A226ES60_FOLCA</name>
<feature type="compositionally biased region" description="Low complexity" evidence="1">
    <location>
        <begin position="377"/>
        <end position="390"/>
    </location>
</feature>
<feature type="region of interest" description="Disordered" evidence="1">
    <location>
        <begin position="567"/>
        <end position="602"/>
    </location>
</feature>
<feature type="compositionally biased region" description="Low complexity" evidence="1">
    <location>
        <begin position="352"/>
        <end position="364"/>
    </location>
</feature>
<dbReference type="EMBL" id="LNIX01000002">
    <property type="protein sequence ID" value="OXA60058.1"/>
    <property type="molecule type" value="Genomic_DNA"/>
</dbReference>
<feature type="compositionally biased region" description="Low complexity" evidence="1">
    <location>
        <begin position="249"/>
        <end position="288"/>
    </location>
</feature>
<proteinExistence type="predicted"/>